<keyword evidence="6" id="KW-1185">Reference proteome</keyword>
<dbReference type="EMBL" id="CAXDID020000198">
    <property type="protein sequence ID" value="CAL6053781.1"/>
    <property type="molecule type" value="Genomic_DNA"/>
</dbReference>
<reference evidence="2" key="1">
    <citation type="submission" date="2023-06" db="EMBL/GenBank/DDBJ databases">
        <authorList>
            <person name="Kurt Z."/>
        </authorList>
    </citation>
    <scope>NUCLEOTIDE SEQUENCE</scope>
</reference>
<dbReference type="EMBL" id="CATOUU010000805">
    <property type="protein sequence ID" value="CAI9949951.1"/>
    <property type="molecule type" value="Genomic_DNA"/>
</dbReference>
<dbReference type="AlphaFoldDB" id="A0AA86QLF9"/>
<evidence type="ECO:0000313" key="5">
    <source>
        <dbReference type="EMBL" id="CAL6053781.1"/>
    </source>
</evidence>
<dbReference type="EMBL" id="CAXDID020000051">
    <property type="protein sequence ID" value="CAL6005536.1"/>
    <property type="molecule type" value="Genomic_DNA"/>
</dbReference>
<evidence type="ECO:0000313" key="6">
    <source>
        <dbReference type="Proteomes" id="UP001642409"/>
    </source>
</evidence>
<organism evidence="2">
    <name type="scientific">Hexamita inflata</name>
    <dbReference type="NCBI Taxonomy" id="28002"/>
    <lineage>
        <taxon>Eukaryota</taxon>
        <taxon>Metamonada</taxon>
        <taxon>Diplomonadida</taxon>
        <taxon>Hexamitidae</taxon>
        <taxon>Hexamitinae</taxon>
        <taxon>Hexamita</taxon>
    </lineage>
</organism>
<gene>
    <name evidence="4" type="ORF">HINF_LOCUS19462</name>
    <name evidence="1" type="ORF">HINF_LOCUS37596</name>
    <name evidence="5" type="ORF">HINF_LOCUS45637</name>
    <name evidence="2" type="ORF">HINF_LOCUS48043</name>
    <name evidence="3" type="ORF">HINF_LOCUS7777</name>
</gene>
<accession>A0AA86QLF9</accession>
<proteinExistence type="predicted"/>
<dbReference type="EMBL" id="CAXDID020000016">
    <property type="protein sequence ID" value="CAL5983761.1"/>
    <property type="molecule type" value="Genomic_DNA"/>
</dbReference>
<sequence length="187" mass="22268">MKAPKTFKDQIKNKIDEKRSNDRQALDQSILGTINSSHLLYKDYNLDMNYIMRQRILEYQKERQKTYSQFVRGMVPENILDDLNLLEERQKADKQFGMAKKTLEKSVLDEQVEERLAQSRLNISGQLNTIQDVQQSDEEEEIEVQGLSKQQKKIKKLNNPAVNCIIYMRENYPEQFRWAQREYFGLK</sequence>
<name>A0AA86QLF9_9EUKA</name>
<protein>
    <submittedName>
        <fullName evidence="2">Uncharacterized protein</fullName>
    </submittedName>
</protein>
<dbReference type="Proteomes" id="UP001642409">
    <property type="component" value="Unassembled WGS sequence"/>
</dbReference>
<comment type="caution">
    <text evidence="2">The sequence shown here is derived from an EMBL/GenBank/DDBJ whole genome shotgun (WGS) entry which is preliminary data.</text>
</comment>
<dbReference type="EMBL" id="CATOUU010000931">
    <property type="protein sequence ID" value="CAI9960398.1"/>
    <property type="molecule type" value="Genomic_DNA"/>
</dbReference>
<reference evidence="3 6" key="2">
    <citation type="submission" date="2024-07" db="EMBL/GenBank/DDBJ databases">
        <authorList>
            <person name="Akdeniz Z."/>
        </authorList>
    </citation>
    <scope>NUCLEOTIDE SEQUENCE [LARGE SCALE GENOMIC DNA]</scope>
</reference>
<evidence type="ECO:0000313" key="4">
    <source>
        <dbReference type="EMBL" id="CAL6005536.1"/>
    </source>
</evidence>
<evidence type="ECO:0000313" key="1">
    <source>
        <dbReference type="EMBL" id="CAI9949951.1"/>
    </source>
</evidence>
<evidence type="ECO:0000313" key="2">
    <source>
        <dbReference type="EMBL" id="CAI9960398.1"/>
    </source>
</evidence>
<evidence type="ECO:0000313" key="3">
    <source>
        <dbReference type="EMBL" id="CAL5983761.1"/>
    </source>
</evidence>